<evidence type="ECO:0000313" key="2">
    <source>
        <dbReference type="EMBL" id="KAJ7955218.1"/>
    </source>
</evidence>
<accession>A0AAD7LBS9</accession>
<organism evidence="2 3">
    <name type="scientific">Quillaja saponaria</name>
    <name type="common">Soap bark tree</name>
    <dbReference type="NCBI Taxonomy" id="32244"/>
    <lineage>
        <taxon>Eukaryota</taxon>
        <taxon>Viridiplantae</taxon>
        <taxon>Streptophyta</taxon>
        <taxon>Embryophyta</taxon>
        <taxon>Tracheophyta</taxon>
        <taxon>Spermatophyta</taxon>
        <taxon>Magnoliopsida</taxon>
        <taxon>eudicotyledons</taxon>
        <taxon>Gunneridae</taxon>
        <taxon>Pentapetalae</taxon>
        <taxon>rosids</taxon>
        <taxon>fabids</taxon>
        <taxon>Fabales</taxon>
        <taxon>Quillajaceae</taxon>
        <taxon>Quillaja</taxon>
    </lineage>
</organism>
<keyword evidence="3" id="KW-1185">Reference proteome</keyword>
<dbReference type="EMBL" id="JARAOO010000009">
    <property type="protein sequence ID" value="KAJ7955218.1"/>
    <property type="molecule type" value="Genomic_DNA"/>
</dbReference>
<feature type="compositionally biased region" description="Acidic residues" evidence="1">
    <location>
        <begin position="22"/>
        <end position="33"/>
    </location>
</feature>
<dbReference type="AlphaFoldDB" id="A0AAD7LBS9"/>
<dbReference type="Proteomes" id="UP001163823">
    <property type="component" value="Chromosome 9"/>
</dbReference>
<feature type="compositionally biased region" description="Pro residues" evidence="1">
    <location>
        <begin position="36"/>
        <end position="45"/>
    </location>
</feature>
<proteinExistence type="predicted"/>
<sequence>MSELQQQLEALKKLMDMMNSLDDAEESEEEDDDPPNRPTPAPAPAQPDNLPGSFINSGKQNIKGLTNQTGFVDGNCNGAINFGKMYG</sequence>
<protein>
    <submittedName>
        <fullName evidence="2">Uncharacterized protein</fullName>
    </submittedName>
</protein>
<gene>
    <name evidence="2" type="ORF">O6P43_021847</name>
</gene>
<name>A0AAD7LBS9_QUISA</name>
<reference evidence="2" key="1">
    <citation type="journal article" date="2023" name="Science">
        <title>Elucidation of the pathway for biosynthesis of saponin adjuvants from the soapbark tree.</title>
        <authorList>
            <person name="Reed J."/>
            <person name="Orme A."/>
            <person name="El-Demerdash A."/>
            <person name="Owen C."/>
            <person name="Martin L.B.B."/>
            <person name="Misra R.C."/>
            <person name="Kikuchi S."/>
            <person name="Rejzek M."/>
            <person name="Martin A.C."/>
            <person name="Harkess A."/>
            <person name="Leebens-Mack J."/>
            <person name="Louveau T."/>
            <person name="Stephenson M.J."/>
            <person name="Osbourn A."/>
        </authorList>
    </citation>
    <scope>NUCLEOTIDE SEQUENCE</scope>
    <source>
        <strain evidence="2">S10</strain>
    </source>
</reference>
<feature type="region of interest" description="Disordered" evidence="1">
    <location>
        <begin position="13"/>
        <end position="61"/>
    </location>
</feature>
<comment type="caution">
    <text evidence="2">The sequence shown here is derived from an EMBL/GenBank/DDBJ whole genome shotgun (WGS) entry which is preliminary data.</text>
</comment>
<evidence type="ECO:0000313" key="3">
    <source>
        <dbReference type="Proteomes" id="UP001163823"/>
    </source>
</evidence>
<evidence type="ECO:0000256" key="1">
    <source>
        <dbReference type="SAM" id="MobiDB-lite"/>
    </source>
</evidence>
<dbReference type="KEGG" id="qsa:O6P43_021847"/>